<evidence type="ECO:0000313" key="2">
    <source>
        <dbReference type="Proteomes" id="UP000826271"/>
    </source>
</evidence>
<dbReference type="Pfam" id="PF06830">
    <property type="entry name" value="Root_cap"/>
    <property type="match status" value="1"/>
</dbReference>
<dbReference type="InterPro" id="IPR009646">
    <property type="entry name" value="Root_cap"/>
</dbReference>
<keyword evidence="2" id="KW-1185">Reference proteome</keyword>
<sequence length="128" mass="13932">MEYCKCLGDGCHEAWASTRSNTSAWKMNAMRLGQGKGKNYNEHSGLGFLRVNRVLGQTYGSGYVSRVKMGVDMPVLGGKKEFATCNLFAIDCVVVRFNGTQLRPSEGLQFANLKSGSGLDGRGVVCKR</sequence>
<dbReference type="EMBL" id="WHWC01000010">
    <property type="protein sequence ID" value="KAG8375596.1"/>
    <property type="molecule type" value="Genomic_DNA"/>
</dbReference>
<accession>A0AAV6WX71</accession>
<dbReference type="Proteomes" id="UP000826271">
    <property type="component" value="Unassembled WGS sequence"/>
</dbReference>
<comment type="caution">
    <text evidence="1">The sequence shown here is derived from an EMBL/GenBank/DDBJ whole genome shotgun (WGS) entry which is preliminary data.</text>
</comment>
<dbReference type="AlphaFoldDB" id="A0AAV6WX71"/>
<evidence type="ECO:0000313" key="1">
    <source>
        <dbReference type="EMBL" id="KAG8375596.1"/>
    </source>
</evidence>
<reference evidence="1" key="1">
    <citation type="submission" date="2019-10" db="EMBL/GenBank/DDBJ databases">
        <authorList>
            <person name="Zhang R."/>
            <person name="Pan Y."/>
            <person name="Wang J."/>
            <person name="Ma R."/>
            <person name="Yu S."/>
        </authorList>
    </citation>
    <scope>NUCLEOTIDE SEQUENCE</scope>
    <source>
        <strain evidence="1">LA-IB0</strain>
        <tissue evidence="1">Leaf</tissue>
    </source>
</reference>
<name>A0AAV6WX71_9LAMI</name>
<dbReference type="PANTHER" id="PTHR31656">
    <property type="entry name" value="ROOT CAP DOMAIN-CONTAINING PROTEIN"/>
    <property type="match status" value="1"/>
</dbReference>
<proteinExistence type="predicted"/>
<protein>
    <submittedName>
        <fullName evidence="1">Uncharacterized protein</fullName>
    </submittedName>
</protein>
<organism evidence="1 2">
    <name type="scientific">Buddleja alternifolia</name>
    <dbReference type="NCBI Taxonomy" id="168488"/>
    <lineage>
        <taxon>Eukaryota</taxon>
        <taxon>Viridiplantae</taxon>
        <taxon>Streptophyta</taxon>
        <taxon>Embryophyta</taxon>
        <taxon>Tracheophyta</taxon>
        <taxon>Spermatophyta</taxon>
        <taxon>Magnoliopsida</taxon>
        <taxon>eudicotyledons</taxon>
        <taxon>Gunneridae</taxon>
        <taxon>Pentapetalae</taxon>
        <taxon>asterids</taxon>
        <taxon>lamiids</taxon>
        <taxon>Lamiales</taxon>
        <taxon>Scrophulariaceae</taxon>
        <taxon>Buddlejeae</taxon>
        <taxon>Buddleja</taxon>
    </lineage>
</organism>
<gene>
    <name evidence="1" type="ORF">BUALT_Bualt10G0116900</name>
</gene>